<evidence type="ECO:0000313" key="1">
    <source>
        <dbReference type="EMBL" id="KAH7025375.1"/>
    </source>
</evidence>
<name>A0ABQ8FT51_9PEZI</name>
<comment type="caution">
    <text evidence="1">The sequence shown here is derived from an EMBL/GenBank/DDBJ whole genome shotgun (WGS) entry which is preliminary data.</text>
</comment>
<dbReference type="Proteomes" id="UP000774617">
    <property type="component" value="Unassembled WGS sequence"/>
</dbReference>
<dbReference type="EMBL" id="JAGTJR010000060">
    <property type="protein sequence ID" value="KAH7025375.1"/>
    <property type="molecule type" value="Genomic_DNA"/>
</dbReference>
<gene>
    <name evidence="1" type="ORF">B0J12DRAFT_705141</name>
</gene>
<organism evidence="1 2">
    <name type="scientific">Macrophomina phaseolina</name>
    <dbReference type="NCBI Taxonomy" id="35725"/>
    <lineage>
        <taxon>Eukaryota</taxon>
        <taxon>Fungi</taxon>
        <taxon>Dikarya</taxon>
        <taxon>Ascomycota</taxon>
        <taxon>Pezizomycotina</taxon>
        <taxon>Dothideomycetes</taxon>
        <taxon>Dothideomycetes incertae sedis</taxon>
        <taxon>Botryosphaeriales</taxon>
        <taxon>Botryosphaeriaceae</taxon>
        <taxon>Macrophomina</taxon>
    </lineage>
</organism>
<accession>A0ABQ8FT51</accession>
<sequence>MPHDASVGCPLRRFVGLSRASFFHRLVRGARSQAETRPYLPSNLLVGRNGYVFARAFHPLEDQYASHCFGPSELHQSGRCSSSVQLFFNRLFEGNRRNAKRTHRFCCIATAENRSHQRHEPESMSLNPETLTAEATWLAEPLPFGRMATFVLRHLPPTQRFFEVTIVGRAAHFHLWLVWPAQDSYREPTLSTGDVSLPLVRHAHPAIAADLDKRTCFATVEQQSIAQCLGRLP</sequence>
<proteinExistence type="predicted"/>
<keyword evidence="2" id="KW-1185">Reference proteome</keyword>
<evidence type="ECO:0000313" key="2">
    <source>
        <dbReference type="Proteomes" id="UP000774617"/>
    </source>
</evidence>
<reference evidence="1 2" key="1">
    <citation type="journal article" date="2021" name="Nat. Commun.">
        <title>Genetic determinants of endophytism in the Arabidopsis root mycobiome.</title>
        <authorList>
            <person name="Mesny F."/>
            <person name="Miyauchi S."/>
            <person name="Thiergart T."/>
            <person name="Pickel B."/>
            <person name="Atanasova L."/>
            <person name="Karlsson M."/>
            <person name="Huettel B."/>
            <person name="Barry K.W."/>
            <person name="Haridas S."/>
            <person name="Chen C."/>
            <person name="Bauer D."/>
            <person name="Andreopoulos W."/>
            <person name="Pangilinan J."/>
            <person name="LaButti K."/>
            <person name="Riley R."/>
            <person name="Lipzen A."/>
            <person name="Clum A."/>
            <person name="Drula E."/>
            <person name="Henrissat B."/>
            <person name="Kohler A."/>
            <person name="Grigoriev I.V."/>
            <person name="Martin F.M."/>
            <person name="Hacquard S."/>
        </authorList>
    </citation>
    <scope>NUCLEOTIDE SEQUENCE [LARGE SCALE GENOMIC DNA]</scope>
    <source>
        <strain evidence="1 2">MPI-SDFR-AT-0080</strain>
    </source>
</reference>
<protein>
    <submittedName>
        <fullName evidence="1">Uncharacterized protein</fullName>
    </submittedName>
</protein>